<accession>A0A3B0TUZ5</accession>
<protein>
    <submittedName>
        <fullName evidence="2">Uncharacterized protein</fullName>
    </submittedName>
</protein>
<dbReference type="EMBL" id="UOEP01000002">
    <property type="protein sequence ID" value="VAW12404.1"/>
    <property type="molecule type" value="Genomic_DNA"/>
</dbReference>
<organism evidence="2">
    <name type="scientific">hydrothermal vent metagenome</name>
    <dbReference type="NCBI Taxonomy" id="652676"/>
    <lineage>
        <taxon>unclassified sequences</taxon>
        <taxon>metagenomes</taxon>
        <taxon>ecological metagenomes</taxon>
    </lineage>
</organism>
<evidence type="ECO:0000256" key="1">
    <source>
        <dbReference type="SAM" id="Phobius"/>
    </source>
</evidence>
<name>A0A3B0TUZ5_9ZZZZ</name>
<feature type="transmembrane region" description="Helical" evidence="1">
    <location>
        <begin position="6"/>
        <end position="29"/>
    </location>
</feature>
<keyword evidence="1" id="KW-0812">Transmembrane</keyword>
<gene>
    <name evidence="2" type="ORF">MNBD_BACTEROID01-223</name>
</gene>
<reference evidence="2" key="1">
    <citation type="submission" date="2018-06" db="EMBL/GenBank/DDBJ databases">
        <authorList>
            <person name="Zhirakovskaya E."/>
        </authorList>
    </citation>
    <scope>NUCLEOTIDE SEQUENCE</scope>
</reference>
<keyword evidence="1" id="KW-1133">Transmembrane helix</keyword>
<proteinExistence type="predicted"/>
<dbReference type="AlphaFoldDB" id="A0A3B0TUZ5"/>
<evidence type="ECO:0000313" key="2">
    <source>
        <dbReference type="EMBL" id="VAW12404.1"/>
    </source>
</evidence>
<keyword evidence="1" id="KW-0472">Membrane</keyword>
<sequence>MWIIIWEIVLLFSIISFTYMSIKVLYLGIHELKEMFKILNGKK</sequence>